<evidence type="ECO:0000259" key="1">
    <source>
        <dbReference type="Pfam" id="PF14279"/>
    </source>
</evidence>
<evidence type="ECO:0000313" key="3">
    <source>
        <dbReference type="Proteomes" id="UP000193827"/>
    </source>
</evidence>
<dbReference type="Pfam" id="PF14279">
    <property type="entry name" value="HNH_5"/>
    <property type="match status" value="1"/>
</dbReference>
<dbReference type="AlphaFoldDB" id="A0A1Y5SRX5"/>
<dbReference type="Proteomes" id="UP000193827">
    <property type="component" value="Unassembled WGS sequence"/>
</dbReference>
<dbReference type="EMBL" id="FWFL01000005">
    <property type="protein sequence ID" value="SLN43775.1"/>
    <property type="molecule type" value="Genomic_DNA"/>
</dbReference>
<name>A0A1Y5SRX5_9RHOB</name>
<accession>A0A1Y5SRX5</accession>
<keyword evidence="3" id="KW-1185">Reference proteome</keyword>
<dbReference type="OrthoDB" id="7851184at2"/>
<reference evidence="2 3" key="1">
    <citation type="submission" date="2017-03" db="EMBL/GenBank/DDBJ databases">
        <authorList>
            <person name="Afonso C.L."/>
            <person name="Miller P.J."/>
            <person name="Scott M.A."/>
            <person name="Spackman E."/>
            <person name="Goraichik I."/>
            <person name="Dimitrov K.M."/>
            <person name="Suarez D.L."/>
            <person name="Swayne D.E."/>
        </authorList>
    </citation>
    <scope>NUCLEOTIDE SEQUENCE [LARGE SCALE GENOMIC DNA]</scope>
    <source>
        <strain evidence="2 3">CECT 8287</strain>
    </source>
</reference>
<gene>
    <name evidence="2" type="ORF">PEL8287_02204</name>
</gene>
<evidence type="ECO:0000313" key="2">
    <source>
        <dbReference type="EMBL" id="SLN43775.1"/>
    </source>
</evidence>
<dbReference type="InterPro" id="IPR029471">
    <property type="entry name" value="HNH_5"/>
</dbReference>
<proteinExistence type="predicted"/>
<protein>
    <recommendedName>
        <fullName evidence="1">HNH endonuclease 5 domain-containing protein</fullName>
    </recommendedName>
</protein>
<sequence>MVVKGPLQPFRAVACFDFSVRFRRLKNITLLTMPGCLRIREVSMKLPWKHSHCIVCGVSGGLSIEHIIPESFGGVLTCCFICRRCNSSFGSGFEAGARLAPELRKAAFGLRNSLPELNDKLERGGEYKSLFEDQISKRKLRKDGHLGISELKDGSLIVPEPDALGQLKSIMQKRGISDSEIKNALTMWEDAPAGHRVDLGAGVIVKKWQEHPSTPTYTEPSLSPLVPLKIAFEFAALLVGGLIYDDAFGSLRDVLRKQDRNLADEMVTHNRASKPDAFHGIAFEGNHEVAQFQVRFFGLLAYTVRFPKIAIDHPPAVYTHRLDTGDDWVHLADGAD</sequence>
<organism evidence="2 3">
    <name type="scientific">Roseovarius litorisediminis</name>
    <dbReference type="NCBI Taxonomy" id="1312363"/>
    <lineage>
        <taxon>Bacteria</taxon>
        <taxon>Pseudomonadati</taxon>
        <taxon>Pseudomonadota</taxon>
        <taxon>Alphaproteobacteria</taxon>
        <taxon>Rhodobacterales</taxon>
        <taxon>Roseobacteraceae</taxon>
        <taxon>Roseovarius</taxon>
    </lineage>
</organism>
<feature type="domain" description="HNH endonuclease 5" evidence="1">
    <location>
        <begin position="53"/>
        <end position="94"/>
    </location>
</feature>